<dbReference type="eggNOG" id="COG1135">
    <property type="taxonomic scope" value="Bacteria"/>
</dbReference>
<dbReference type="InterPro" id="IPR041701">
    <property type="entry name" value="MetN_ABC"/>
</dbReference>
<dbReference type="InterPro" id="IPR027417">
    <property type="entry name" value="P-loop_NTPase"/>
</dbReference>
<reference evidence="12 14" key="1">
    <citation type="submission" date="2013-02" db="EMBL/GenBank/DDBJ databases">
        <title>The Genome Sequence of Enterococcus malodoratus ATCC_43197.</title>
        <authorList>
            <consortium name="The Broad Institute Genome Sequencing Platform"/>
            <consortium name="The Broad Institute Genome Sequencing Center for Infectious Disease"/>
            <person name="Earl A.M."/>
            <person name="Gilmore M.S."/>
            <person name="Lebreton F."/>
            <person name="Walker B."/>
            <person name="Young S.K."/>
            <person name="Zeng Q."/>
            <person name="Gargeya S."/>
            <person name="Fitzgerald M."/>
            <person name="Haas B."/>
            <person name="Abouelleil A."/>
            <person name="Alvarado L."/>
            <person name="Arachchi H.M."/>
            <person name="Berlin A.M."/>
            <person name="Chapman S.B."/>
            <person name="Dewar J."/>
            <person name="Goldberg J."/>
            <person name="Griggs A."/>
            <person name="Gujja S."/>
            <person name="Hansen M."/>
            <person name="Howarth C."/>
            <person name="Imamovic A."/>
            <person name="Larimer J."/>
            <person name="McCowan C."/>
            <person name="Murphy C."/>
            <person name="Neiman D."/>
            <person name="Pearson M."/>
            <person name="Priest M."/>
            <person name="Roberts A."/>
            <person name="Saif S."/>
            <person name="Shea T."/>
            <person name="Sisk P."/>
            <person name="Sykes S."/>
            <person name="Wortman J."/>
            <person name="Nusbaum C."/>
            <person name="Birren B."/>
        </authorList>
    </citation>
    <scope>NUCLEOTIDE SEQUENCE [LARGE SCALE GENOMIC DNA]</scope>
    <source>
        <strain evidence="12 14">ATCC 43197</strain>
    </source>
</reference>
<evidence type="ECO:0000256" key="6">
    <source>
        <dbReference type="ARBA" id="ARBA00022967"/>
    </source>
</evidence>
<dbReference type="SUPFAM" id="SSF52540">
    <property type="entry name" value="P-loop containing nucleoside triphosphate hydrolases"/>
    <property type="match status" value="1"/>
</dbReference>
<dbReference type="InterPro" id="IPR018449">
    <property type="entry name" value="NIL_domain"/>
</dbReference>
<dbReference type="PANTHER" id="PTHR43166:SF30">
    <property type="entry name" value="METHIONINE IMPORT ATP-BINDING PROTEIN METN"/>
    <property type="match status" value="1"/>
</dbReference>
<keyword evidence="15" id="KW-1185">Reference proteome</keyword>
<keyword evidence="2" id="KW-0813">Transport</keyword>
<keyword evidence="4" id="KW-0547">Nucleotide-binding</keyword>
<dbReference type="EMBL" id="ASWA01000003">
    <property type="protein sequence ID" value="EOT67589.1"/>
    <property type="molecule type" value="Genomic_DNA"/>
</dbReference>
<dbReference type="Pfam" id="PF09383">
    <property type="entry name" value="NIL"/>
    <property type="match status" value="1"/>
</dbReference>
<evidence type="ECO:0000313" key="13">
    <source>
        <dbReference type="EMBL" id="EOT67589.1"/>
    </source>
</evidence>
<dbReference type="PROSITE" id="PS00211">
    <property type="entry name" value="ABC_TRANSPORTER_1"/>
    <property type="match status" value="1"/>
</dbReference>
<dbReference type="STRING" id="71451.RV07_GL003994"/>
<dbReference type="RefSeq" id="WP_010741572.1">
    <property type="nucleotide sequence ID" value="NZ_KB946251.1"/>
</dbReference>
<protein>
    <recommendedName>
        <fullName evidence="11">ABC transporter domain-containing protein</fullName>
    </recommendedName>
</protein>
<dbReference type="Proteomes" id="UP000013783">
    <property type="component" value="Unassembled WGS sequence"/>
</dbReference>
<evidence type="ECO:0000256" key="1">
    <source>
        <dbReference type="ARBA" id="ARBA00005417"/>
    </source>
</evidence>
<dbReference type="GO" id="GO:0016887">
    <property type="term" value="F:ATP hydrolysis activity"/>
    <property type="evidence" value="ECO:0007669"/>
    <property type="project" value="InterPro"/>
</dbReference>
<dbReference type="SMART" id="SM00930">
    <property type="entry name" value="NIL"/>
    <property type="match status" value="1"/>
</dbReference>
<dbReference type="Gene3D" id="3.40.50.300">
    <property type="entry name" value="P-loop containing nucleotide triphosphate hydrolases"/>
    <property type="match status" value="1"/>
</dbReference>
<evidence type="ECO:0000256" key="7">
    <source>
        <dbReference type="ARBA" id="ARBA00022970"/>
    </source>
</evidence>
<evidence type="ECO:0000256" key="3">
    <source>
        <dbReference type="ARBA" id="ARBA00022475"/>
    </source>
</evidence>
<evidence type="ECO:0000256" key="2">
    <source>
        <dbReference type="ARBA" id="ARBA00022448"/>
    </source>
</evidence>
<dbReference type="PROSITE" id="PS50893">
    <property type="entry name" value="ABC_TRANSPORTER_2"/>
    <property type="match status" value="1"/>
</dbReference>
<evidence type="ECO:0000313" key="15">
    <source>
        <dbReference type="Proteomes" id="UP000014148"/>
    </source>
</evidence>
<dbReference type="OrthoDB" id="9802264at2"/>
<evidence type="ECO:0000313" key="12">
    <source>
        <dbReference type="EMBL" id="EOH75762.1"/>
    </source>
</evidence>
<evidence type="ECO:0000256" key="8">
    <source>
        <dbReference type="ARBA" id="ARBA00023136"/>
    </source>
</evidence>
<keyword evidence="6" id="KW-1278">Translocase</keyword>
<comment type="similarity">
    <text evidence="1">Belongs to the ABC transporter superfamily.</text>
</comment>
<dbReference type="InterPro" id="IPR050086">
    <property type="entry name" value="MetN_ABC_transporter-like"/>
</dbReference>
<dbReference type="PANTHER" id="PTHR43166">
    <property type="entry name" value="AMINO ACID IMPORT ATP-BINDING PROTEIN"/>
    <property type="match status" value="1"/>
</dbReference>
<organism evidence="12 14">
    <name type="scientific">Enterococcus malodoratus ATCC 43197</name>
    <dbReference type="NCBI Taxonomy" id="1158601"/>
    <lineage>
        <taxon>Bacteria</taxon>
        <taxon>Bacillati</taxon>
        <taxon>Bacillota</taxon>
        <taxon>Bacilli</taxon>
        <taxon>Lactobacillales</taxon>
        <taxon>Enterococcaceae</taxon>
        <taxon>Enterococcus</taxon>
    </lineage>
</organism>
<keyword evidence="7" id="KW-0029">Amino-acid transport</keyword>
<evidence type="ECO:0000256" key="9">
    <source>
        <dbReference type="ARBA" id="ARBA00049360"/>
    </source>
</evidence>
<evidence type="ECO:0000256" key="5">
    <source>
        <dbReference type="ARBA" id="ARBA00022840"/>
    </source>
</evidence>
<dbReference type="GeneID" id="79786186"/>
<dbReference type="FunFam" id="3.40.50.300:FF:000056">
    <property type="entry name" value="Cell division ATP-binding protein FtsE"/>
    <property type="match status" value="1"/>
</dbReference>
<dbReference type="SUPFAM" id="SSF55021">
    <property type="entry name" value="ACT-like"/>
    <property type="match status" value="1"/>
</dbReference>
<dbReference type="CDD" id="cd03258">
    <property type="entry name" value="ABC_MetN_methionine_transporter"/>
    <property type="match status" value="1"/>
</dbReference>
<feature type="domain" description="ABC transporter" evidence="11">
    <location>
        <begin position="2"/>
        <end position="241"/>
    </location>
</feature>
<name>R2NUP7_9ENTE</name>
<comment type="caution">
    <text evidence="12">The sequence shown here is derived from an EMBL/GenBank/DDBJ whole genome shotgun (WGS) entry which is preliminary data.</text>
</comment>
<dbReference type="Pfam" id="PF00005">
    <property type="entry name" value="ABC_tran"/>
    <property type="match status" value="1"/>
</dbReference>
<dbReference type="GO" id="GO:0005524">
    <property type="term" value="F:ATP binding"/>
    <property type="evidence" value="ECO:0007669"/>
    <property type="project" value="UniProtKB-KW"/>
</dbReference>
<sequence length="347" mass="38230">MIELKNVSKVYQQKKRRIEAVKEVSLTIEKGEIFGVVGYSGAGKSTLIRMINFLEPPTTGEISINGQNLKELNKKELLLTRRKIGMIFQGYNLLSTATVYENIAKPLKLEGVSKEVIAKRVDKYLDLVGLTDRKDNYPAQLSGGQRQRVAIARALAHEPEILLSDEATSALDPETTESILALLTKINQELGITIFLITHEIDVVQRICDRVAVMEDGKIVEAGPVIDLFTRPEEETTKRFIGANDGYNVPEDVLAAYKGTGRLVQLQFIGDDATEPVLAKVAKDFPLCPNILSGNIGYLKEKRHGQLLVQFAGGTEQDFQAAKEYIKSQGVIIEDISGDLGTGSSVR</sequence>
<dbReference type="SMART" id="SM00382">
    <property type="entry name" value="AAA"/>
    <property type="match status" value="1"/>
</dbReference>
<dbReference type="InterPro" id="IPR017871">
    <property type="entry name" value="ABC_transporter-like_CS"/>
</dbReference>
<dbReference type="GO" id="GO:0005886">
    <property type="term" value="C:plasma membrane"/>
    <property type="evidence" value="ECO:0007669"/>
    <property type="project" value="UniProtKB-ARBA"/>
</dbReference>
<dbReference type="AlphaFoldDB" id="R2NUP7"/>
<comment type="catalytic activity">
    <reaction evidence="9">
        <text>ATP + H2O = ADP + phosphate + H(+)</text>
        <dbReference type="Rhea" id="RHEA:13065"/>
        <dbReference type="ChEBI" id="CHEBI:15377"/>
        <dbReference type="ChEBI" id="CHEBI:15378"/>
        <dbReference type="ChEBI" id="CHEBI:30616"/>
        <dbReference type="ChEBI" id="CHEBI:43474"/>
        <dbReference type="ChEBI" id="CHEBI:456216"/>
    </reaction>
</comment>
<dbReference type="InterPro" id="IPR003593">
    <property type="entry name" value="AAA+_ATPase"/>
</dbReference>
<evidence type="ECO:0000313" key="14">
    <source>
        <dbReference type="Proteomes" id="UP000013783"/>
    </source>
</evidence>
<comment type="function">
    <text evidence="10">Part of the ABC transporter FtsEX involved in cellular division. Has ATPase activity. Essential for cell division and viability.</text>
</comment>
<proteinExistence type="inferred from homology"/>
<dbReference type="EMBL" id="AJAK01000019">
    <property type="protein sequence ID" value="EOH75762.1"/>
    <property type="molecule type" value="Genomic_DNA"/>
</dbReference>
<reference evidence="13 15" key="2">
    <citation type="submission" date="2013-03" db="EMBL/GenBank/DDBJ databases">
        <title>The Genome Sequence of Enterococcus malodoratus ATCC_43197 (PacBio/Illumina hybrid assembly).</title>
        <authorList>
            <consortium name="The Broad Institute Genomics Platform"/>
            <consortium name="The Broad Institute Genome Sequencing Center for Infectious Disease"/>
            <person name="Earl A."/>
            <person name="Russ C."/>
            <person name="Gilmore M."/>
            <person name="Surin D."/>
            <person name="Walker B."/>
            <person name="Young S."/>
            <person name="Zeng Q."/>
            <person name="Gargeya S."/>
            <person name="Fitzgerald M."/>
            <person name="Haas B."/>
            <person name="Abouelleil A."/>
            <person name="Allen A.W."/>
            <person name="Alvarado L."/>
            <person name="Arachchi H.M."/>
            <person name="Berlin A.M."/>
            <person name="Chapman S.B."/>
            <person name="Gainer-Dewar J."/>
            <person name="Goldberg J."/>
            <person name="Griggs A."/>
            <person name="Gujja S."/>
            <person name="Hansen M."/>
            <person name="Howarth C."/>
            <person name="Imamovic A."/>
            <person name="Ireland A."/>
            <person name="Larimer J."/>
            <person name="McCowan C."/>
            <person name="Murphy C."/>
            <person name="Pearson M."/>
            <person name="Poon T.W."/>
            <person name="Priest M."/>
            <person name="Roberts A."/>
            <person name="Saif S."/>
            <person name="Shea T."/>
            <person name="Sisk P."/>
            <person name="Sykes S."/>
            <person name="Wortman J."/>
            <person name="Nusbaum C."/>
            <person name="Birren B."/>
        </authorList>
    </citation>
    <scope>NUCLEOTIDE SEQUENCE [LARGE SCALE GENOMIC DNA]</scope>
    <source>
        <strain evidence="13 15">ATCC 43197</strain>
    </source>
</reference>
<keyword evidence="8" id="KW-0472">Membrane</keyword>
<evidence type="ECO:0000259" key="11">
    <source>
        <dbReference type="PROSITE" id="PS50893"/>
    </source>
</evidence>
<dbReference type="InterPro" id="IPR003439">
    <property type="entry name" value="ABC_transporter-like_ATP-bd"/>
</dbReference>
<dbReference type="Gene3D" id="3.30.70.260">
    <property type="match status" value="1"/>
</dbReference>
<evidence type="ECO:0000256" key="10">
    <source>
        <dbReference type="ARBA" id="ARBA00055994"/>
    </source>
</evidence>
<dbReference type="GO" id="GO:0006865">
    <property type="term" value="P:amino acid transport"/>
    <property type="evidence" value="ECO:0007669"/>
    <property type="project" value="UniProtKB-KW"/>
</dbReference>
<keyword evidence="3" id="KW-1003">Cell membrane</keyword>
<accession>R2NUP7</accession>
<gene>
    <name evidence="13" type="ORF">I585_03110</name>
    <name evidence="12" type="ORF">UAI_02771</name>
</gene>
<dbReference type="Proteomes" id="UP000014148">
    <property type="component" value="Unassembled WGS sequence"/>
</dbReference>
<keyword evidence="5" id="KW-0067">ATP-binding</keyword>
<dbReference type="InterPro" id="IPR045865">
    <property type="entry name" value="ACT-like_dom_sf"/>
</dbReference>
<dbReference type="PATRIC" id="fig|1158601.3.peg.2732"/>
<evidence type="ECO:0000256" key="4">
    <source>
        <dbReference type="ARBA" id="ARBA00022741"/>
    </source>
</evidence>